<protein>
    <recommendedName>
        <fullName evidence="3">F-box domain-containing protein</fullName>
    </recommendedName>
</protein>
<dbReference type="EMBL" id="MU865951">
    <property type="protein sequence ID" value="KAK4447262.1"/>
    <property type="molecule type" value="Genomic_DNA"/>
</dbReference>
<comment type="caution">
    <text evidence="1">The sequence shown here is derived from an EMBL/GenBank/DDBJ whole genome shotgun (WGS) entry which is preliminary data.</text>
</comment>
<accession>A0AAV9GIR1</accession>
<proteinExistence type="predicted"/>
<dbReference type="Proteomes" id="UP001321760">
    <property type="component" value="Unassembled WGS sequence"/>
</dbReference>
<dbReference type="PANTHER" id="PTHR42085">
    <property type="entry name" value="F-BOX DOMAIN-CONTAINING PROTEIN"/>
    <property type="match status" value="1"/>
</dbReference>
<reference evidence="1" key="2">
    <citation type="submission" date="2023-05" db="EMBL/GenBank/DDBJ databases">
        <authorList>
            <consortium name="Lawrence Berkeley National Laboratory"/>
            <person name="Steindorff A."/>
            <person name="Hensen N."/>
            <person name="Bonometti L."/>
            <person name="Westerberg I."/>
            <person name="Brannstrom I.O."/>
            <person name="Guillou S."/>
            <person name="Cros-Aarteil S."/>
            <person name="Calhoun S."/>
            <person name="Haridas S."/>
            <person name="Kuo A."/>
            <person name="Mondo S."/>
            <person name="Pangilinan J."/>
            <person name="Riley R."/>
            <person name="Labutti K."/>
            <person name="Andreopoulos B."/>
            <person name="Lipzen A."/>
            <person name="Chen C."/>
            <person name="Yanf M."/>
            <person name="Daum C."/>
            <person name="Ng V."/>
            <person name="Clum A."/>
            <person name="Ohm R."/>
            <person name="Martin F."/>
            <person name="Silar P."/>
            <person name="Natvig D."/>
            <person name="Lalanne C."/>
            <person name="Gautier V."/>
            <person name="Ament-Velasquez S.L."/>
            <person name="Kruys A."/>
            <person name="Hutchinson M.I."/>
            <person name="Powell A.J."/>
            <person name="Barry K."/>
            <person name="Miller A.N."/>
            <person name="Grigoriev I.V."/>
            <person name="Debuchy R."/>
            <person name="Gladieux P."/>
            <person name="Thoren M.H."/>
            <person name="Johannesson H."/>
        </authorList>
    </citation>
    <scope>NUCLEOTIDE SEQUENCE</scope>
    <source>
        <strain evidence="1">PSN243</strain>
    </source>
</reference>
<reference evidence="1" key="1">
    <citation type="journal article" date="2023" name="Mol. Phylogenet. Evol.">
        <title>Genome-scale phylogeny and comparative genomics of the fungal order Sordariales.</title>
        <authorList>
            <person name="Hensen N."/>
            <person name="Bonometti L."/>
            <person name="Westerberg I."/>
            <person name="Brannstrom I.O."/>
            <person name="Guillou S."/>
            <person name="Cros-Aarteil S."/>
            <person name="Calhoun S."/>
            <person name="Haridas S."/>
            <person name="Kuo A."/>
            <person name="Mondo S."/>
            <person name="Pangilinan J."/>
            <person name="Riley R."/>
            <person name="LaButti K."/>
            <person name="Andreopoulos B."/>
            <person name="Lipzen A."/>
            <person name="Chen C."/>
            <person name="Yan M."/>
            <person name="Daum C."/>
            <person name="Ng V."/>
            <person name="Clum A."/>
            <person name="Steindorff A."/>
            <person name="Ohm R.A."/>
            <person name="Martin F."/>
            <person name="Silar P."/>
            <person name="Natvig D.O."/>
            <person name="Lalanne C."/>
            <person name="Gautier V."/>
            <person name="Ament-Velasquez S.L."/>
            <person name="Kruys A."/>
            <person name="Hutchinson M.I."/>
            <person name="Powell A.J."/>
            <person name="Barry K."/>
            <person name="Miller A.N."/>
            <person name="Grigoriev I.V."/>
            <person name="Debuchy R."/>
            <person name="Gladieux P."/>
            <person name="Hiltunen Thoren M."/>
            <person name="Johannesson H."/>
        </authorList>
    </citation>
    <scope>NUCLEOTIDE SEQUENCE</scope>
    <source>
        <strain evidence="1">PSN243</strain>
    </source>
</reference>
<organism evidence="1 2">
    <name type="scientific">Podospora aff. communis PSN243</name>
    <dbReference type="NCBI Taxonomy" id="3040156"/>
    <lineage>
        <taxon>Eukaryota</taxon>
        <taxon>Fungi</taxon>
        <taxon>Dikarya</taxon>
        <taxon>Ascomycota</taxon>
        <taxon>Pezizomycotina</taxon>
        <taxon>Sordariomycetes</taxon>
        <taxon>Sordariomycetidae</taxon>
        <taxon>Sordariales</taxon>
        <taxon>Podosporaceae</taxon>
        <taxon>Podospora</taxon>
    </lineage>
</organism>
<gene>
    <name evidence="1" type="ORF">QBC34DRAFT_496353</name>
</gene>
<evidence type="ECO:0000313" key="2">
    <source>
        <dbReference type="Proteomes" id="UP001321760"/>
    </source>
</evidence>
<evidence type="ECO:0000313" key="1">
    <source>
        <dbReference type="EMBL" id="KAK4447262.1"/>
    </source>
</evidence>
<dbReference type="PANTHER" id="PTHR42085:SF1">
    <property type="entry name" value="F-BOX DOMAIN-CONTAINING PROTEIN"/>
    <property type="match status" value="1"/>
</dbReference>
<dbReference type="AlphaFoldDB" id="A0AAV9GIR1"/>
<dbReference type="InterPro" id="IPR038883">
    <property type="entry name" value="AN11006-like"/>
</dbReference>
<keyword evidence="2" id="KW-1185">Reference proteome</keyword>
<evidence type="ECO:0008006" key="3">
    <source>
        <dbReference type="Google" id="ProtNLM"/>
    </source>
</evidence>
<name>A0AAV9GIR1_9PEZI</name>
<sequence length="277" mass="32508">MAANENGRLSLLGMPGEIRNNIYHDLRDPRPEHEERDEVIPACGPSGYHHLLPLMRTCRQIHNETTPLLFTPTYTFLTSPAELDFNIPFILYLAGIHLRTVRIQYDAQPFFTYRDTRYERSRLDISMLISLATACPNLQTLEIRFTRTFKVYGTRWFHPVFEIKEYSWVDEPMELPFGGYEGLREDEEQVKKVERELRTDERYLREVWKKLIMFEDHKRFFGGEVVGVLKRMKGLRERQVEGDSICGPKDEKSLDKVRASWSVGKGFKVLEEAVSGW</sequence>